<dbReference type="GO" id="GO:0016829">
    <property type="term" value="F:lyase activity"/>
    <property type="evidence" value="ECO:0007669"/>
    <property type="project" value="UniProtKB-KW"/>
</dbReference>
<evidence type="ECO:0000313" key="8">
    <source>
        <dbReference type="EMBL" id="SDW54896.1"/>
    </source>
</evidence>
<comment type="similarity">
    <text evidence="3">Belongs to the Ahb/Nir family.</text>
</comment>
<dbReference type="AlphaFoldDB" id="A0A1H2UFJ4"/>
<comment type="pathway">
    <text evidence="2">Porphyrin-containing compound metabolism.</text>
</comment>
<dbReference type="InterPro" id="IPR050684">
    <property type="entry name" value="HTH-Siroheme_Decarb"/>
</dbReference>
<organism evidence="8 9">
    <name type="scientific">Paracoccus sanguinis</name>
    <dbReference type="NCBI Taxonomy" id="1545044"/>
    <lineage>
        <taxon>Bacteria</taxon>
        <taxon>Pseudomonadati</taxon>
        <taxon>Pseudomonadota</taxon>
        <taxon>Alphaproteobacteria</taxon>
        <taxon>Rhodobacterales</taxon>
        <taxon>Paracoccaceae</taxon>
        <taxon>Paracoccus</taxon>
    </lineage>
</organism>
<evidence type="ECO:0000256" key="5">
    <source>
        <dbReference type="ARBA" id="ARBA00048470"/>
    </source>
</evidence>
<dbReference type="Proteomes" id="UP000182944">
    <property type="component" value="Unassembled WGS sequence"/>
</dbReference>
<protein>
    <recommendedName>
        <fullName evidence="4">siroheme decarboxylase</fullName>
        <ecNumber evidence="4">4.1.1.111</ecNumber>
    </recommendedName>
</protein>
<feature type="domain" description="Siroheme decarboxylase NirL-like HTH" evidence="7">
    <location>
        <begin position="182"/>
        <end position="226"/>
    </location>
</feature>
<dbReference type="OrthoDB" id="9806536at2"/>
<evidence type="ECO:0000256" key="1">
    <source>
        <dbReference type="ARBA" id="ARBA00023239"/>
    </source>
</evidence>
<dbReference type="PANTHER" id="PTHR43413">
    <property type="entry name" value="TRANSCRIPTIONAL REGULATOR, ASNC FAMILY"/>
    <property type="match status" value="1"/>
</dbReference>
<evidence type="ECO:0000256" key="4">
    <source>
        <dbReference type="ARBA" id="ARBA00023471"/>
    </source>
</evidence>
<evidence type="ECO:0000256" key="2">
    <source>
        <dbReference type="ARBA" id="ARBA00023444"/>
    </source>
</evidence>
<keyword evidence="1" id="KW-0456">Lyase</keyword>
<dbReference type="PANTHER" id="PTHR43413:SF1">
    <property type="entry name" value="SIROHEME DECARBOXYLASE NIRL SUBUNIT"/>
    <property type="match status" value="1"/>
</dbReference>
<feature type="domain" description="Siroheme decarboxylase AsnC-like ligand binding" evidence="6">
    <location>
        <begin position="78"/>
        <end position="150"/>
    </location>
</feature>
<comment type="catalytic activity">
    <reaction evidence="5">
        <text>siroheme + 2 H(+) = 12,18-didecarboxysiroheme + 2 CO2</text>
        <dbReference type="Rhea" id="RHEA:19093"/>
        <dbReference type="ChEBI" id="CHEBI:15378"/>
        <dbReference type="ChEBI" id="CHEBI:16526"/>
        <dbReference type="ChEBI" id="CHEBI:60052"/>
        <dbReference type="ChEBI" id="CHEBI:140497"/>
        <dbReference type="EC" id="4.1.1.111"/>
    </reaction>
</comment>
<evidence type="ECO:0000313" key="9">
    <source>
        <dbReference type="Proteomes" id="UP000182944"/>
    </source>
</evidence>
<proteinExistence type="inferred from homology"/>
<name>A0A1H2UFJ4_9RHOB</name>
<dbReference type="STRING" id="1545044.SAMN05444276_1011268"/>
<keyword evidence="9" id="KW-1185">Reference proteome</keyword>
<dbReference type="Gene3D" id="1.10.10.10">
    <property type="entry name" value="Winged helix-like DNA-binding domain superfamily/Winged helix DNA-binding domain"/>
    <property type="match status" value="1"/>
</dbReference>
<reference evidence="9" key="1">
    <citation type="submission" date="2016-10" db="EMBL/GenBank/DDBJ databases">
        <authorList>
            <person name="Varghese N."/>
            <person name="Submissions S."/>
        </authorList>
    </citation>
    <scope>NUCLEOTIDE SEQUENCE [LARGE SCALE GENOMIC DNA]</scope>
    <source>
        <strain evidence="9">DSM 29303</strain>
    </source>
</reference>
<dbReference type="EC" id="4.1.1.111" evidence="4"/>
<dbReference type="Pfam" id="PF22451">
    <property type="entry name" value="NirdL-like_HTH"/>
    <property type="match status" value="2"/>
</dbReference>
<dbReference type="EMBL" id="FNNA01000001">
    <property type="protein sequence ID" value="SDW54896.1"/>
    <property type="molecule type" value="Genomic_DNA"/>
</dbReference>
<dbReference type="RefSeq" id="WP_074826227.1">
    <property type="nucleotide sequence ID" value="NZ_FNNA01000001.1"/>
</dbReference>
<evidence type="ECO:0000259" key="6">
    <source>
        <dbReference type="Pfam" id="PF17805"/>
    </source>
</evidence>
<sequence length="348" mass="37333">MNDLTPPRPTPPRPTPCPDTRLLDEFQRDLPLVPRPFAAMGAALGLTEAEVLDRLTRLKASGRITRVGATCRPNTAGASTLAALAIPAARIEAVAAIVGAEPGVNHSYLREDDWNLWFVATAPTETELSACLARIEAASGLRVLSLPLVRPFNIDLGFRLSGPRAALGLDRAADMDVLRDDDRPLMQALSAGLPLVPQPFAALAETLGRSEAEVIDRIAALSAARILTRVGVIVRHRALGWTANAMVVWQLPEDRIEAAGTALAQLPGVTLCYQRRTVPGVWDWPLFCMIHARTRPEAMAVLARARALPALSDAPHKILFSTHCFKQRGALIEAPAEDPAAHLAGADA</sequence>
<dbReference type="Gene3D" id="3.30.70.3460">
    <property type="match status" value="2"/>
</dbReference>
<dbReference type="InterPro" id="IPR036388">
    <property type="entry name" value="WH-like_DNA-bd_sf"/>
</dbReference>
<feature type="domain" description="Siroheme decarboxylase AsnC-like ligand binding" evidence="6">
    <location>
        <begin position="239"/>
        <end position="326"/>
    </location>
</feature>
<gene>
    <name evidence="8" type="ORF">SAMN05444276_1011268</name>
</gene>
<dbReference type="Pfam" id="PF17805">
    <property type="entry name" value="AsnC_trans_reg2"/>
    <property type="match status" value="2"/>
</dbReference>
<feature type="domain" description="Siroheme decarboxylase NirL-like HTH" evidence="7">
    <location>
        <begin position="19"/>
        <end position="64"/>
    </location>
</feature>
<evidence type="ECO:0000256" key="3">
    <source>
        <dbReference type="ARBA" id="ARBA00023457"/>
    </source>
</evidence>
<dbReference type="InterPro" id="IPR040523">
    <property type="entry name" value="AsnC_trans_reg2"/>
</dbReference>
<evidence type="ECO:0000259" key="7">
    <source>
        <dbReference type="Pfam" id="PF22451"/>
    </source>
</evidence>
<accession>A0A1H2UFJ4</accession>
<dbReference type="InterPro" id="IPR053953">
    <property type="entry name" value="NirdL-like_HTH"/>
</dbReference>